<evidence type="ECO:0000259" key="10">
    <source>
        <dbReference type="PROSITE" id="PS51723"/>
    </source>
</evidence>
<dbReference type="EMBL" id="KE346361">
    <property type="protein sequence ID" value="KJE90478.1"/>
    <property type="molecule type" value="Genomic_DNA"/>
</dbReference>
<evidence type="ECO:0000256" key="7">
    <source>
        <dbReference type="SAM" id="Phobius"/>
    </source>
</evidence>
<feature type="domain" description="SH3" evidence="9">
    <location>
        <begin position="975"/>
        <end position="1034"/>
    </location>
</feature>
<evidence type="ECO:0000259" key="9">
    <source>
        <dbReference type="PROSITE" id="PS50002"/>
    </source>
</evidence>
<keyword evidence="3" id="KW-0175">Coiled coil</keyword>
<dbReference type="PANTHER" id="PTHR14167">
    <property type="entry name" value="SH3 DOMAIN-CONTAINING"/>
    <property type="match status" value="1"/>
</dbReference>
<feature type="chain" id="PRO_5002270012" description="Peptidase M60 domain-containing protein" evidence="8">
    <location>
        <begin position="21"/>
        <end position="1034"/>
    </location>
</feature>
<feature type="transmembrane region" description="Helical" evidence="7">
    <location>
        <begin position="894"/>
        <end position="918"/>
    </location>
</feature>
<sequence>MKQPALVLLALVACMVQMHAAQTQATKVDDALAAINGMSDKATLILALTNGVAIDYTPSNSNQLVRFNRIEKITPVLIGQTYLMAGVGLDVTSNTRIGVFGFDPWISSAPVEVKNTTSRVIAWLLTNSADYAAARAASRTVTVSFISNSWVNTLKSFFPNWTVNVCNLQSNLTACLATGELHIMSGSGTPTVDVKSFFRARIDAGFPCLYIHQAGWGDDSMGGSRAFDIAPFPYGGTWWEQQRIQVPNTVAAINTKIGVQYLYSDVKDLLTKYKNNGFTFNLALCDDDTCTKDPKFGSELLTTANRVRSLISNMESAGVSPVEDPTSPVMQQLILAGDELRAQVKFPLNVGNSSLAWARNVIADNFAISLRSSGVAQADLGDFNRVLNGTVPRLTKNLTFKTRAYTATQSATVSQASGETIIITRTDSVSTTGQVTVHINHIRANTHAYRDHTSNRPYYLWGNSIPLPANVPVKINNPYGGVIYVTVPPSTSGAVQNVQIKFENVVQHPVYDAIAGGSVQPFIDAVNSKVYGSAEILMPQLQVNIYFQRGPQSLKDSSYSYKVGSVTNYNVTKFMTYTRQYLYEYHYALAGFTSAEVPYPPIAGIPQKAAAFGLRGMNYTGPQHVLTSVQFMNSDWYSQCGAGCSGNPIDLDWAFAPHGWGEHHELGHNIQYGRFKINDDASGEVSNNIFPLSVNYARARAGDTVALRAGRSAIPDRIQTMKNAIANGQTPTEAGLTPADLQFYETLILSGSDTWARDGSQIAGTNYWTQDGFQIIPMLYLMSRNIDAEKNWTAARDNYGLSLFDSTSIPANDFMVMAFSWLNRRDYRSFFWAWGHTWSEKANQQIELYNFEHQPTIFRWPNVTYLNIAKDTVAFPNDPYRPDANTSGGSSSSAAVIGGVVGGLLALLLLVILAVVIVRRRRSSPKPAASKKSSAVGAQSSEYLNDTESVAMSAPAKAPRRNAPAPPTGAGGAAAAGKSFRALYDYKPQSADELELSVGDVVIVSHTDTDGWSHCKHKGTSRSGVAPASYLQEM</sequence>
<feature type="domain" description="Peptidase M60" evidence="10">
    <location>
        <begin position="406"/>
        <end position="752"/>
    </location>
</feature>
<dbReference type="InParanoid" id="A0A0D2WL33"/>
<dbReference type="RefSeq" id="XP_004364657.1">
    <property type="nucleotide sequence ID" value="XM_004364600.2"/>
</dbReference>
<dbReference type="Pfam" id="PF13402">
    <property type="entry name" value="Peptidase_M60"/>
    <property type="match status" value="1"/>
</dbReference>
<dbReference type="SMART" id="SM00326">
    <property type="entry name" value="SH3"/>
    <property type="match status" value="1"/>
</dbReference>
<evidence type="ECO:0000313" key="11">
    <source>
        <dbReference type="EMBL" id="KJE90478.1"/>
    </source>
</evidence>
<keyword evidence="12" id="KW-1185">Reference proteome</keyword>
<dbReference type="InterPro" id="IPR040711">
    <property type="entry name" value="IMPa_N_2"/>
</dbReference>
<dbReference type="Proteomes" id="UP000008743">
    <property type="component" value="Unassembled WGS sequence"/>
</dbReference>
<keyword evidence="4 7" id="KW-0472">Membrane</keyword>
<keyword evidence="7" id="KW-1133">Transmembrane helix</keyword>
<feature type="signal peptide" evidence="8">
    <location>
        <begin position="1"/>
        <end position="20"/>
    </location>
</feature>
<dbReference type="eggNOG" id="ENOG502T0Q9">
    <property type="taxonomic scope" value="Eukaryota"/>
</dbReference>
<gene>
    <name evidence="11" type="ORF">CAOG_001789</name>
</gene>
<dbReference type="SUPFAM" id="SSF50044">
    <property type="entry name" value="SH3-domain"/>
    <property type="match status" value="1"/>
</dbReference>
<dbReference type="PROSITE" id="PS51723">
    <property type="entry name" value="PEPTIDASE_M60"/>
    <property type="match status" value="1"/>
</dbReference>
<keyword evidence="2 5" id="KW-0728">SH3 domain</keyword>
<comment type="subcellular location">
    <subcellularLocation>
        <location evidence="1">Membrane</location>
        <topology evidence="1">Peripheral membrane protein</topology>
    </subcellularLocation>
</comment>
<evidence type="ECO:0000256" key="1">
    <source>
        <dbReference type="ARBA" id="ARBA00004170"/>
    </source>
</evidence>
<evidence type="ECO:0000256" key="5">
    <source>
        <dbReference type="PROSITE-ProRule" id="PRU00192"/>
    </source>
</evidence>
<keyword evidence="7" id="KW-0812">Transmembrane</keyword>
<dbReference type="OrthoDB" id="19092at2759"/>
<dbReference type="SMART" id="SM01276">
    <property type="entry name" value="M60-like"/>
    <property type="match status" value="1"/>
</dbReference>
<dbReference type="NCBIfam" id="NF038322">
    <property type="entry name" value="ImpA_fam_HExGH"/>
    <property type="match status" value="1"/>
</dbReference>
<evidence type="ECO:0000256" key="4">
    <source>
        <dbReference type="ARBA" id="ARBA00023136"/>
    </source>
</evidence>
<dbReference type="CDD" id="cd00174">
    <property type="entry name" value="SH3"/>
    <property type="match status" value="1"/>
</dbReference>
<dbReference type="InterPro" id="IPR050384">
    <property type="entry name" value="Endophilin_SH3RF"/>
</dbReference>
<dbReference type="Pfam" id="PF18650">
    <property type="entry name" value="IMPa_N_2"/>
    <property type="match status" value="1"/>
</dbReference>
<reference evidence="12" key="1">
    <citation type="submission" date="2011-02" db="EMBL/GenBank/DDBJ databases">
        <title>The Genome Sequence of Capsaspora owczarzaki ATCC 30864.</title>
        <authorList>
            <person name="Russ C."/>
            <person name="Cuomo C."/>
            <person name="Burger G."/>
            <person name="Gray M.W."/>
            <person name="Holland P.W.H."/>
            <person name="King N."/>
            <person name="Lang F.B.F."/>
            <person name="Roger A.J."/>
            <person name="Ruiz-Trillo I."/>
            <person name="Young S.K."/>
            <person name="Zeng Q."/>
            <person name="Gargeya S."/>
            <person name="Alvarado L."/>
            <person name="Berlin A."/>
            <person name="Chapman S.B."/>
            <person name="Chen Z."/>
            <person name="Freedman E."/>
            <person name="Gellesch M."/>
            <person name="Goldberg J."/>
            <person name="Griggs A."/>
            <person name="Gujja S."/>
            <person name="Heilman E."/>
            <person name="Heiman D."/>
            <person name="Howarth C."/>
            <person name="Mehta T."/>
            <person name="Neiman D."/>
            <person name="Pearson M."/>
            <person name="Roberts A."/>
            <person name="Saif S."/>
            <person name="Shea T."/>
            <person name="Shenoy N."/>
            <person name="Sisk P."/>
            <person name="Stolte C."/>
            <person name="Sykes S."/>
            <person name="White J."/>
            <person name="Yandava C."/>
            <person name="Haas B."/>
            <person name="Nusbaum C."/>
            <person name="Birren B."/>
        </authorList>
    </citation>
    <scope>NUCLEOTIDE SEQUENCE</scope>
    <source>
        <strain evidence="12">ATCC 30864</strain>
    </source>
</reference>
<dbReference type="Pfam" id="PF18642">
    <property type="entry name" value="IMPa_helical"/>
    <property type="match status" value="1"/>
</dbReference>
<evidence type="ECO:0000256" key="6">
    <source>
        <dbReference type="SAM" id="MobiDB-lite"/>
    </source>
</evidence>
<accession>A0A0D2WL33</accession>
<dbReference type="InterPro" id="IPR001452">
    <property type="entry name" value="SH3_domain"/>
</dbReference>
<dbReference type="AlphaFoldDB" id="A0A0D2WL33"/>
<dbReference type="STRING" id="595528.A0A0D2WL33"/>
<dbReference type="PROSITE" id="PS50002">
    <property type="entry name" value="SH3"/>
    <property type="match status" value="1"/>
</dbReference>
<organism evidence="11 12">
    <name type="scientific">Capsaspora owczarzaki (strain ATCC 30864)</name>
    <dbReference type="NCBI Taxonomy" id="595528"/>
    <lineage>
        <taxon>Eukaryota</taxon>
        <taxon>Filasterea</taxon>
        <taxon>Capsaspora</taxon>
    </lineage>
</organism>
<dbReference type="PANTHER" id="PTHR14167:SF81">
    <property type="entry name" value="ENDOPHILIN-A"/>
    <property type="match status" value="1"/>
</dbReference>
<evidence type="ECO:0000256" key="8">
    <source>
        <dbReference type="SAM" id="SignalP"/>
    </source>
</evidence>
<evidence type="ECO:0000256" key="3">
    <source>
        <dbReference type="ARBA" id="ARBA00023054"/>
    </source>
</evidence>
<protein>
    <recommendedName>
        <fullName evidence="13">Peptidase M60 domain-containing protein</fullName>
    </recommendedName>
</protein>
<feature type="region of interest" description="Disordered" evidence="6">
    <location>
        <begin position="950"/>
        <end position="972"/>
    </location>
</feature>
<evidence type="ECO:0008006" key="13">
    <source>
        <dbReference type="Google" id="ProtNLM"/>
    </source>
</evidence>
<proteinExistence type="predicted"/>
<dbReference type="InterPro" id="IPR036028">
    <property type="entry name" value="SH3-like_dom_sf"/>
</dbReference>
<feature type="region of interest" description="Disordered" evidence="6">
    <location>
        <begin position="1012"/>
        <end position="1034"/>
    </location>
</feature>
<dbReference type="InterPro" id="IPR041549">
    <property type="entry name" value="IMPa_helical"/>
</dbReference>
<dbReference type="Pfam" id="PF14604">
    <property type="entry name" value="SH3_9"/>
    <property type="match status" value="1"/>
</dbReference>
<dbReference type="Gene3D" id="1.10.390.30">
    <property type="entry name" value="Peptidase M60, enhancin-like domain 3"/>
    <property type="match status" value="1"/>
</dbReference>
<evidence type="ECO:0000313" key="12">
    <source>
        <dbReference type="Proteomes" id="UP000008743"/>
    </source>
</evidence>
<keyword evidence="8" id="KW-0732">Signal</keyword>
<evidence type="ECO:0000256" key="2">
    <source>
        <dbReference type="ARBA" id="ARBA00022443"/>
    </source>
</evidence>
<dbReference type="Gene3D" id="2.30.30.40">
    <property type="entry name" value="SH3 Domains"/>
    <property type="match status" value="1"/>
</dbReference>
<dbReference type="InterPro" id="IPR042279">
    <property type="entry name" value="Pep_M60_3"/>
</dbReference>
<feature type="compositionally biased region" description="Low complexity" evidence="6">
    <location>
        <begin position="954"/>
        <end position="963"/>
    </location>
</feature>
<dbReference type="InterPro" id="IPR031161">
    <property type="entry name" value="Peptidase_M60_dom"/>
</dbReference>
<name>A0A0D2WL33_CAPO3</name>